<gene>
    <name evidence="1" type="ORF">H9913_10500</name>
</gene>
<organism evidence="1 2">
    <name type="scientific">Candidatus Blautia stercoripullorum</name>
    <dbReference type="NCBI Taxonomy" id="2838502"/>
    <lineage>
        <taxon>Bacteria</taxon>
        <taxon>Bacillati</taxon>
        <taxon>Bacillota</taxon>
        <taxon>Clostridia</taxon>
        <taxon>Lachnospirales</taxon>
        <taxon>Lachnospiraceae</taxon>
        <taxon>Blautia</taxon>
    </lineage>
</organism>
<dbReference type="Proteomes" id="UP000823850">
    <property type="component" value="Unassembled WGS sequence"/>
</dbReference>
<reference evidence="1" key="2">
    <citation type="submission" date="2021-04" db="EMBL/GenBank/DDBJ databases">
        <authorList>
            <person name="Gilroy R."/>
        </authorList>
    </citation>
    <scope>NUCLEOTIDE SEQUENCE</scope>
    <source>
        <strain evidence="1">ChiW19-6364</strain>
    </source>
</reference>
<evidence type="ECO:0000313" key="2">
    <source>
        <dbReference type="Proteomes" id="UP000823850"/>
    </source>
</evidence>
<evidence type="ECO:0000313" key="1">
    <source>
        <dbReference type="EMBL" id="HJD40444.1"/>
    </source>
</evidence>
<sequence>MNLKNGKEMERLVAGTYLNSMCIDRGKTLAEEMGKQGTDVKTAFTYLNLAWLEILSKMEYHDARNEASVQLAKEIYNRPVEPPKVTSLKEVSEKETVRSVDSESPRDVAKALSTYLRTDSAGRYAGFLQALMSEHRTLQQSFTRMGMCWLRADCRNRKNLSWICDIDAHLPFI</sequence>
<dbReference type="EMBL" id="DWUX01000188">
    <property type="protein sequence ID" value="HJD40444.1"/>
    <property type="molecule type" value="Genomic_DNA"/>
</dbReference>
<protein>
    <submittedName>
        <fullName evidence="1">Uncharacterized protein</fullName>
    </submittedName>
</protein>
<dbReference type="AlphaFoldDB" id="A0A9D2U5X4"/>
<name>A0A9D2U5X4_9FIRM</name>
<accession>A0A9D2U5X4</accession>
<comment type="caution">
    <text evidence="1">The sequence shown here is derived from an EMBL/GenBank/DDBJ whole genome shotgun (WGS) entry which is preliminary data.</text>
</comment>
<proteinExistence type="predicted"/>
<reference evidence="1" key="1">
    <citation type="journal article" date="2021" name="PeerJ">
        <title>Extensive microbial diversity within the chicken gut microbiome revealed by metagenomics and culture.</title>
        <authorList>
            <person name="Gilroy R."/>
            <person name="Ravi A."/>
            <person name="Getino M."/>
            <person name="Pursley I."/>
            <person name="Horton D.L."/>
            <person name="Alikhan N.F."/>
            <person name="Baker D."/>
            <person name="Gharbi K."/>
            <person name="Hall N."/>
            <person name="Watson M."/>
            <person name="Adriaenssens E.M."/>
            <person name="Foster-Nyarko E."/>
            <person name="Jarju S."/>
            <person name="Secka A."/>
            <person name="Antonio M."/>
            <person name="Oren A."/>
            <person name="Chaudhuri R.R."/>
            <person name="La Ragione R."/>
            <person name="Hildebrand F."/>
            <person name="Pallen M.J."/>
        </authorList>
    </citation>
    <scope>NUCLEOTIDE SEQUENCE</scope>
    <source>
        <strain evidence="1">ChiW19-6364</strain>
    </source>
</reference>